<reference evidence="2 3" key="1">
    <citation type="journal article" date="2015" name="Genome Announc.">
        <title>Complete Genome Sequence of Cupriavidus basilensis 4G11, Isolated from the Oak Ridge Field Research Center Site.</title>
        <authorList>
            <person name="Ray J."/>
            <person name="Waters R.J."/>
            <person name="Skerker J.M."/>
            <person name="Kuehl J.V."/>
            <person name="Price M.N."/>
            <person name="Huang J."/>
            <person name="Chakraborty R."/>
            <person name="Arkin A.P."/>
            <person name="Deutschbauer A."/>
        </authorList>
    </citation>
    <scope>NUCLEOTIDE SEQUENCE [LARGE SCALE GENOMIC DNA]</scope>
    <source>
        <strain evidence="2">4G11</strain>
    </source>
</reference>
<dbReference type="OrthoDB" id="9780211at2"/>
<gene>
    <name evidence="2" type="ORF">RR42_m1405</name>
</gene>
<proteinExistence type="predicted"/>
<accession>A0A0C4Y1A1</accession>
<dbReference type="InterPro" id="IPR002589">
    <property type="entry name" value="Macro_dom"/>
</dbReference>
<dbReference type="EMBL" id="CP010536">
    <property type="protein sequence ID" value="AJG18807.1"/>
    <property type="molecule type" value="Genomic_DNA"/>
</dbReference>
<evidence type="ECO:0000313" key="2">
    <source>
        <dbReference type="EMBL" id="AJG18807.1"/>
    </source>
</evidence>
<dbReference type="SUPFAM" id="SSF52949">
    <property type="entry name" value="Macro domain-like"/>
    <property type="match status" value="1"/>
</dbReference>
<dbReference type="STRING" id="68895.RR42_m1405"/>
<protein>
    <submittedName>
        <fullName evidence="2">Phage tail assembly-like protein</fullName>
    </submittedName>
</protein>
<dbReference type="Pfam" id="PF01661">
    <property type="entry name" value="Macro"/>
    <property type="match status" value="1"/>
</dbReference>
<organism evidence="2 3">
    <name type="scientific">Cupriavidus basilensis</name>
    <dbReference type="NCBI Taxonomy" id="68895"/>
    <lineage>
        <taxon>Bacteria</taxon>
        <taxon>Pseudomonadati</taxon>
        <taxon>Pseudomonadota</taxon>
        <taxon>Betaproteobacteria</taxon>
        <taxon>Burkholderiales</taxon>
        <taxon>Burkholderiaceae</taxon>
        <taxon>Cupriavidus</taxon>
    </lineage>
</organism>
<evidence type="ECO:0000259" key="1">
    <source>
        <dbReference type="SMART" id="SM00506"/>
    </source>
</evidence>
<feature type="domain" description="Macro" evidence="1">
    <location>
        <begin position="25"/>
        <end position="160"/>
    </location>
</feature>
<dbReference type="RefSeq" id="WP_052494490.1">
    <property type="nucleotide sequence ID" value="NZ_CP010536.1"/>
</dbReference>
<dbReference type="Proteomes" id="UP000031843">
    <property type="component" value="Chromosome main"/>
</dbReference>
<sequence>MRFNFRCTNVDVCLAMVQHFVGIGDVNIACADIFSAGRADAIVSPANSYGYMDGGIDLVYIRRFGWDLQTRLQMLLRERHGGVLPIGQAVAVPTGDPEIPTMISSPTMVRPSPVPLSQNAYLATRAALLIARKLGVEILLGTGMCTLTGRMAPAESAAQMRKAWDEVMVRPV</sequence>
<dbReference type="AlphaFoldDB" id="A0A0C4Y1A1"/>
<dbReference type="KEGG" id="cbw:RR42_m1405"/>
<evidence type="ECO:0000313" key="3">
    <source>
        <dbReference type="Proteomes" id="UP000031843"/>
    </source>
</evidence>
<keyword evidence="3" id="KW-1185">Reference proteome</keyword>
<name>A0A0C4Y1A1_9BURK</name>
<dbReference type="Gene3D" id="3.40.220.10">
    <property type="entry name" value="Leucine Aminopeptidase, subunit E, domain 1"/>
    <property type="match status" value="1"/>
</dbReference>
<dbReference type="InterPro" id="IPR043472">
    <property type="entry name" value="Macro_dom-like"/>
</dbReference>
<dbReference type="SMART" id="SM00506">
    <property type="entry name" value="A1pp"/>
    <property type="match status" value="1"/>
</dbReference>